<dbReference type="SUPFAM" id="SSF101690">
    <property type="entry name" value="PAZ domain"/>
    <property type="match status" value="1"/>
</dbReference>
<feature type="compositionally biased region" description="Low complexity" evidence="3">
    <location>
        <begin position="127"/>
        <end position="140"/>
    </location>
</feature>
<dbReference type="SUPFAM" id="SSF53098">
    <property type="entry name" value="Ribonuclease H-like"/>
    <property type="match status" value="1"/>
</dbReference>
<dbReference type="InterPro" id="IPR036085">
    <property type="entry name" value="PAZ_dom_sf"/>
</dbReference>
<dbReference type="Pfam" id="PF16487">
    <property type="entry name" value="ArgoMid"/>
    <property type="match status" value="1"/>
</dbReference>
<dbReference type="CDD" id="cd02846">
    <property type="entry name" value="PAZ_argonaute_like"/>
    <property type="match status" value="1"/>
</dbReference>
<dbReference type="SMART" id="SM01163">
    <property type="entry name" value="DUF1785"/>
    <property type="match status" value="1"/>
</dbReference>
<dbReference type="Gene3D" id="3.30.420.10">
    <property type="entry name" value="Ribonuclease H-like superfamily/Ribonuclease H"/>
    <property type="match status" value="1"/>
</dbReference>
<dbReference type="PROSITE" id="PS50821">
    <property type="entry name" value="PAZ"/>
    <property type="match status" value="1"/>
</dbReference>
<dbReference type="InterPro" id="IPR012337">
    <property type="entry name" value="RNaseH-like_sf"/>
</dbReference>
<dbReference type="InterPro" id="IPR036397">
    <property type="entry name" value="RNaseH_sf"/>
</dbReference>
<accession>A0A3L6S0Q2</accession>
<feature type="domain" description="PAZ" evidence="4">
    <location>
        <begin position="295"/>
        <end position="408"/>
    </location>
</feature>
<name>A0A3L6S0Q2_PANMI</name>
<dbReference type="PROSITE" id="PS50822">
    <property type="entry name" value="PIWI"/>
    <property type="match status" value="1"/>
</dbReference>
<dbReference type="PANTHER" id="PTHR22891">
    <property type="entry name" value="EUKARYOTIC TRANSLATION INITIATION FACTOR 2C"/>
    <property type="match status" value="1"/>
</dbReference>
<dbReference type="Pfam" id="PF16488">
    <property type="entry name" value="ArgoL2"/>
    <property type="match status" value="1"/>
</dbReference>
<dbReference type="Gene3D" id="3.40.50.2300">
    <property type="match status" value="1"/>
</dbReference>
<sequence>MSHPGGGRGDQRPTYGGGGGGRQQGFVWPPPESTPRSVPVPHQAAYGAPAGPPVSFSPAPRAVAVTIRAPPPSASAATAPRQLAQGVPTRASEPVPASSEPTASALAKEVDKKFLMSETALAPPSAPAAAAVAAEQGPDASDAEDASDVDLAPVSKKGLAHPARPGLGTFSNKVEIRTNHILVNVADNNLFHYDVAINPEPKSRATNREVLNELIKLLGKAIIGGKLPAYDGRKSLYTAGSLPFDAEEFVVTVVDPEKERGDIGEGLECWRGYYRLRPTQMGLSLNIASFFKPVTEIKFVEEFLSIRDTSRPLSDRDCVRIKKALRGVRIETNHQQDQIRRYKITRVTPMPMNQLIFPVDEKGTRQTVLQYFWEKYNCRLKYGSWPCLQSGSDSRPVYLPMEDCKIVEGQRYSKKLNDRQVTNILRATCKRPQEREQSIRDMVLHNNYVEDKFAQEFGIKVCNDLVSVEARVLPPPLLKYHDSGREKTCAPSVGQWNMINKKMINGGTIDNWTCLDFSRMCPEEVQRFYMDLTHMCNATGMNVNPRPFVEVKSGPRNHIENALRDVHRRATQMVAQQGMGNQLQLLIVILPEVSGSYGKHTTTRVEKSKESETEIGIVSQCCLPKHASRPNKQYLENVALKINVKVSMNVMILFLKQVGGRNTVLERAFVRNGIPFVSEVPAIIFGADVTHPPPGEDSASSIAAVVASMDWPEITKYRSLLSDQPHRQEIIEDLFTVSKDPQKGHNVNGGMIRELLTTFCWKTNRGPERIISYRDGVSEGQFSHVLLHEMAAIRKACASLEEEYLPPVKFLVLHKMQHTRLFPEVHERHDMTDKIGNILYVPSAYYAHLGAFCANCNVEGQNLDASLSSETANADTNEEVNDRCPGRIKFKIVIDSKSIQVSAENNSPLEIAVCSSLRSLGIEVSDCYFLSGGYKPLRIDSPVTEGMVIQVNFRLRGGAMGTSSKIIELDSLPQVPIREWINLNLDYPIQFFEYISVLEYLRRSEMRSVYLICLGPNGLYLLTLVLDCLERAHQLGYSYNGNFNLGDFFYDAGMVELVLHAPSDNINQMSYINDLTQVVQEIFDKFLMFQDEWEHPTYPMYLKHLVDLIENLNPDDDTFKSARMRSLIFKHPATWPISTQTDVITSIIMKYHKGFSSVADRIEFERLMARGVADDKSCREWQDAVDKIGASHEMKRLFNHYFKDGGAKIFLKDFLGRADYSRCALNHSNASTVQVLAALYMYWEDQLPVLQRKLMVEWMDPFDSEAIANGGFGPSPKSKKRPRSSSNVSATEPPLKRIRRESRVPIAELRPTNQHLFGRSGYVKFHTVERRTEVKFPEIFGFLRIPRN</sequence>
<reference evidence="7" key="1">
    <citation type="journal article" date="2019" name="Nat. Commun.">
        <title>The genome of broomcorn millet.</title>
        <authorList>
            <person name="Zou C."/>
            <person name="Miki D."/>
            <person name="Li D."/>
            <person name="Tang Q."/>
            <person name="Xiao L."/>
            <person name="Rajput S."/>
            <person name="Deng P."/>
            <person name="Jia W."/>
            <person name="Huang R."/>
            <person name="Zhang M."/>
            <person name="Sun Y."/>
            <person name="Hu J."/>
            <person name="Fu X."/>
            <person name="Schnable P.S."/>
            <person name="Li F."/>
            <person name="Zhang H."/>
            <person name="Feng B."/>
            <person name="Zhu X."/>
            <person name="Liu R."/>
            <person name="Schnable J.C."/>
            <person name="Zhu J.-K."/>
            <person name="Zhang H."/>
        </authorList>
    </citation>
    <scope>NUCLEOTIDE SEQUENCE [LARGE SCALE GENOMIC DNA]</scope>
</reference>
<dbReference type="Pfam" id="PF02171">
    <property type="entry name" value="Piwi"/>
    <property type="match status" value="1"/>
</dbReference>
<comment type="similarity">
    <text evidence="1">Belongs to the argonaute family. Ago subfamily.</text>
</comment>
<dbReference type="Pfam" id="PF02170">
    <property type="entry name" value="PAZ"/>
    <property type="match status" value="1"/>
</dbReference>
<evidence type="ECO:0000256" key="1">
    <source>
        <dbReference type="ARBA" id="ARBA00008201"/>
    </source>
</evidence>
<feature type="region of interest" description="Disordered" evidence="3">
    <location>
        <begin position="127"/>
        <end position="148"/>
    </location>
</feature>
<dbReference type="Pfam" id="PF16486">
    <property type="entry name" value="ArgoN"/>
    <property type="match status" value="1"/>
</dbReference>
<comment type="caution">
    <text evidence="6">The sequence shown here is derived from an EMBL/GenBank/DDBJ whole genome shotgun (WGS) entry which is preliminary data.</text>
</comment>
<dbReference type="FunFam" id="2.170.260.10:FF:000001">
    <property type="entry name" value="Protein argonaute-2"/>
    <property type="match status" value="1"/>
</dbReference>
<evidence type="ECO:0000259" key="4">
    <source>
        <dbReference type="PROSITE" id="PS50821"/>
    </source>
</evidence>
<dbReference type="InterPro" id="IPR032474">
    <property type="entry name" value="Argonaute_N"/>
</dbReference>
<dbReference type="GO" id="GO:0003723">
    <property type="term" value="F:RNA binding"/>
    <property type="evidence" value="ECO:0007669"/>
    <property type="project" value="InterPro"/>
</dbReference>
<dbReference type="OrthoDB" id="10252740at2759"/>
<dbReference type="InterPro" id="IPR014811">
    <property type="entry name" value="ArgoL1"/>
</dbReference>
<dbReference type="Pfam" id="PF08699">
    <property type="entry name" value="ArgoL1"/>
    <property type="match status" value="1"/>
</dbReference>
<feature type="region of interest" description="Disordered" evidence="3">
    <location>
        <begin position="1269"/>
        <end position="1295"/>
    </location>
</feature>
<evidence type="ECO:0008006" key="8">
    <source>
        <dbReference type="Google" id="ProtNLM"/>
    </source>
</evidence>
<protein>
    <recommendedName>
        <fullName evidence="8">Protein argonaute MEL1</fullName>
    </recommendedName>
</protein>
<keyword evidence="7" id="KW-1185">Reference proteome</keyword>
<dbReference type="InterPro" id="IPR032472">
    <property type="entry name" value="ArgoL2"/>
</dbReference>
<keyword evidence="2" id="KW-0943">RNA-mediated gene silencing</keyword>
<dbReference type="SMART" id="SM00949">
    <property type="entry name" value="PAZ"/>
    <property type="match status" value="1"/>
</dbReference>
<dbReference type="Proteomes" id="UP000275267">
    <property type="component" value="Unassembled WGS sequence"/>
</dbReference>
<dbReference type="EMBL" id="PQIB02000006">
    <property type="protein sequence ID" value="RLN12734.1"/>
    <property type="molecule type" value="Genomic_DNA"/>
</dbReference>
<proteinExistence type="inferred from homology"/>
<gene>
    <name evidence="6" type="ORF">C2845_PM09G21140</name>
</gene>
<feature type="region of interest" description="Disordered" evidence="3">
    <location>
        <begin position="71"/>
        <end position="104"/>
    </location>
</feature>
<evidence type="ECO:0000313" key="6">
    <source>
        <dbReference type="EMBL" id="RLN12734.1"/>
    </source>
</evidence>
<organism evidence="6 7">
    <name type="scientific">Panicum miliaceum</name>
    <name type="common">Proso millet</name>
    <name type="synonym">Broomcorn millet</name>
    <dbReference type="NCBI Taxonomy" id="4540"/>
    <lineage>
        <taxon>Eukaryota</taxon>
        <taxon>Viridiplantae</taxon>
        <taxon>Streptophyta</taxon>
        <taxon>Embryophyta</taxon>
        <taxon>Tracheophyta</taxon>
        <taxon>Spermatophyta</taxon>
        <taxon>Magnoliopsida</taxon>
        <taxon>Liliopsida</taxon>
        <taxon>Poales</taxon>
        <taxon>Poaceae</taxon>
        <taxon>PACMAD clade</taxon>
        <taxon>Panicoideae</taxon>
        <taxon>Panicodae</taxon>
        <taxon>Paniceae</taxon>
        <taxon>Panicinae</taxon>
        <taxon>Panicum</taxon>
        <taxon>Panicum sect. Panicum</taxon>
    </lineage>
</organism>
<dbReference type="InterPro" id="IPR003100">
    <property type="entry name" value="PAZ_dom"/>
</dbReference>
<evidence type="ECO:0000259" key="5">
    <source>
        <dbReference type="PROSITE" id="PS50822"/>
    </source>
</evidence>
<dbReference type="InterPro" id="IPR032473">
    <property type="entry name" value="Argonaute_Mid_dom"/>
</dbReference>
<feature type="region of interest" description="Disordered" evidence="3">
    <location>
        <begin position="1"/>
        <end position="58"/>
    </location>
</feature>
<dbReference type="SMART" id="SM00950">
    <property type="entry name" value="Piwi"/>
    <property type="match status" value="1"/>
</dbReference>
<dbReference type="InterPro" id="IPR003165">
    <property type="entry name" value="Piwi"/>
</dbReference>
<dbReference type="FunFam" id="3.40.50.2300:FF:000110">
    <property type="entry name" value="Argonaute 10"/>
    <property type="match status" value="1"/>
</dbReference>
<evidence type="ECO:0000256" key="2">
    <source>
        <dbReference type="ARBA" id="ARBA00023158"/>
    </source>
</evidence>
<dbReference type="GO" id="GO:0031047">
    <property type="term" value="P:regulatory ncRNA-mediated gene silencing"/>
    <property type="evidence" value="ECO:0007669"/>
    <property type="project" value="UniProtKB-KW"/>
</dbReference>
<dbReference type="STRING" id="4540.A0A3L6S0Q2"/>
<evidence type="ECO:0000256" key="3">
    <source>
        <dbReference type="SAM" id="MobiDB-lite"/>
    </source>
</evidence>
<dbReference type="Gene3D" id="2.170.260.10">
    <property type="entry name" value="paz domain"/>
    <property type="match status" value="1"/>
</dbReference>
<evidence type="ECO:0000313" key="7">
    <source>
        <dbReference type="Proteomes" id="UP000275267"/>
    </source>
</evidence>
<feature type="domain" description="Piwi" evidence="5">
    <location>
        <begin position="585"/>
        <end position="822"/>
    </location>
</feature>